<organism evidence="1 2">
    <name type="scientific">Alloalcanivorax venustensis ISO4</name>
    <dbReference type="NCBI Taxonomy" id="1177184"/>
    <lineage>
        <taxon>Bacteria</taxon>
        <taxon>Pseudomonadati</taxon>
        <taxon>Pseudomonadota</taxon>
        <taxon>Gammaproteobacteria</taxon>
        <taxon>Oceanospirillales</taxon>
        <taxon>Alcanivoracaceae</taxon>
        <taxon>Alloalcanivorax</taxon>
    </lineage>
</organism>
<gene>
    <name evidence="1" type="ORF">ISO4_01442</name>
</gene>
<dbReference type="RefSeq" id="WP_142948463.1">
    <property type="nucleotide sequence ID" value="NZ_ARXR01000008.1"/>
</dbReference>
<comment type="caution">
    <text evidence="1">The sequence shown here is derived from an EMBL/GenBank/DDBJ whole genome shotgun (WGS) entry which is preliminary data.</text>
</comment>
<dbReference type="Proteomes" id="UP000644441">
    <property type="component" value="Unassembled WGS sequence"/>
</dbReference>
<accession>A0ABS0AHU5</accession>
<name>A0ABS0AHU5_9GAMM</name>
<proteinExistence type="predicted"/>
<protein>
    <submittedName>
        <fullName evidence="1">Uncharacterized protein</fullName>
    </submittedName>
</protein>
<sequence>MDNESIVYGCIKHLPFGDRQQRQASCFHNRRAIRTLPESDQWPFLSQDMFAISGDQASGGSYQTQVIHFGMSYRAVEYEWEHWIAKFERLLKQMYWVGAVVHLETDFAGFHTFMWDSADDYHEPSDEPLRVRCEWSREGTMV</sequence>
<evidence type="ECO:0000313" key="1">
    <source>
        <dbReference type="EMBL" id="MBF5052840.1"/>
    </source>
</evidence>
<keyword evidence="2" id="KW-1185">Reference proteome</keyword>
<reference evidence="1 2" key="1">
    <citation type="submission" date="2012-09" db="EMBL/GenBank/DDBJ databases">
        <title>Genome Sequence of alkane-degrading Bacterium Alcanivorax venustensis ISO4.</title>
        <authorList>
            <person name="Lai Q."/>
            <person name="Shao Z."/>
        </authorList>
    </citation>
    <scope>NUCLEOTIDE SEQUENCE [LARGE SCALE GENOMIC DNA]</scope>
    <source>
        <strain evidence="1 2">ISO4</strain>
    </source>
</reference>
<dbReference type="GeneID" id="99766523"/>
<evidence type="ECO:0000313" key="2">
    <source>
        <dbReference type="Proteomes" id="UP000644441"/>
    </source>
</evidence>
<dbReference type="EMBL" id="ARXR01000008">
    <property type="protein sequence ID" value="MBF5052840.1"/>
    <property type="molecule type" value="Genomic_DNA"/>
</dbReference>